<reference evidence="2 3" key="1">
    <citation type="submission" date="2024-12" db="EMBL/GenBank/DDBJ databases">
        <authorList>
            <person name="Hu S."/>
        </authorList>
    </citation>
    <scope>NUCLEOTIDE SEQUENCE [LARGE SCALE GENOMIC DNA]</scope>
    <source>
        <strain evidence="2 3">P-25</strain>
    </source>
</reference>
<evidence type="ECO:0008006" key="4">
    <source>
        <dbReference type="Google" id="ProtNLM"/>
    </source>
</evidence>
<dbReference type="RefSeq" id="WP_138730353.1">
    <property type="nucleotide sequence ID" value="NZ_SRMP02000009.1"/>
</dbReference>
<accession>A0ABW9JGL1</accession>
<comment type="caution">
    <text evidence="2">The sequence shown here is derived from an EMBL/GenBank/DDBJ whole genome shotgun (WGS) entry which is preliminary data.</text>
</comment>
<dbReference type="Proteomes" id="UP001517367">
    <property type="component" value="Unassembled WGS sequence"/>
</dbReference>
<feature type="transmembrane region" description="Helical" evidence="1">
    <location>
        <begin position="131"/>
        <end position="156"/>
    </location>
</feature>
<organism evidence="2 3">
    <name type="scientific">Pedobacter helvus</name>
    <dbReference type="NCBI Taxonomy" id="2563444"/>
    <lineage>
        <taxon>Bacteria</taxon>
        <taxon>Pseudomonadati</taxon>
        <taxon>Bacteroidota</taxon>
        <taxon>Sphingobacteriia</taxon>
        <taxon>Sphingobacteriales</taxon>
        <taxon>Sphingobacteriaceae</taxon>
        <taxon>Pedobacter</taxon>
    </lineage>
</organism>
<keyword evidence="1" id="KW-1133">Transmembrane helix</keyword>
<keyword evidence="1" id="KW-0812">Transmembrane</keyword>
<name>A0ABW9JGL1_9SPHI</name>
<dbReference type="EMBL" id="SRMP02000009">
    <property type="protein sequence ID" value="MFN0291141.1"/>
    <property type="molecule type" value="Genomic_DNA"/>
</dbReference>
<feature type="transmembrane region" description="Helical" evidence="1">
    <location>
        <begin position="72"/>
        <end position="90"/>
    </location>
</feature>
<evidence type="ECO:0000313" key="3">
    <source>
        <dbReference type="Proteomes" id="UP001517367"/>
    </source>
</evidence>
<sequence>MLNVSANQSSVVMTLGEYVKKRNGVPIGHSKSLRNNLHRSLGAKNFATFWNFWNPIFGYYLGSKIFKPLKKLLPIGVALVFTFIFCGLVHDLVTTFLREKLSLFFTFWFMIMGAVVAISKQITYDLSNQTWMLRTLANLAIITLCLLITIYLNAILGFY</sequence>
<proteinExistence type="predicted"/>
<feature type="transmembrane region" description="Helical" evidence="1">
    <location>
        <begin position="102"/>
        <end position="119"/>
    </location>
</feature>
<evidence type="ECO:0000256" key="1">
    <source>
        <dbReference type="SAM" id="Phobius"/>
    </source>
</evidence>
<evidence type="ECO:0000313" key="2">
    <source>
        <dbReference type="EMBL" id="MFN0291141.1"/>
    </source>
</evidence>
<keyword evidence="1" id="KW-0472">Membrane</keyword>
<protein>
    <recommendedName>
        <fullName evidence="4">Acyltransferase</fullName>
    </recommendedName>
</protein>
<gene>
    <name evidence="2" type="ORF">E5L68_007040</name>
</gene>
<keyword evidence="3" id="KW-1185">Reference proteome</keyword>